<dbReference type="Proteomes" id="UP000176422">
    <property type="component" value="Unassembled WGS sequence"/>
</dbReference>
<feature type="domain" description="Pyrroloquinoline quinone-dependent pyranose dehydrogenase beta-propeller" evidence="2">
    <location>
        <begin position="77"/>
        <end position="416"/>
    </location>
</feature>
<sequence length="419" mass="45900">MRKSIFLAIGIVLTIGLIGAIAVYRTHLQGVWPAFLQPEQDIVQVLEESTSTPMGAPHTQTETQEPEQQSQGPLILPRGFSISIFAKDLADPRVLAFDPNGVLLASITAQGKVVALIDKNNGGKSEKTKVVASGLNRPHGIAVECAQNACKLYVAENDKVSEFVYDPATLAATKKRAIAPLPTGGGHFTRTLLPYENSLLVSVGSSCNVCVENDQNRAKILEIDIASGNVKTFATGLRNAVFMAFHPFTREVWATEMGRDLLGDNTPPDEINIIKKGANYGWPICYGKNIHDAEFDKNTYIRNPCMEPFETPSYIDIPAHSAPLGLAFIPDSWPAEYRNDLLVAYHGSWNRGVPTGYKIVRMKLDANGIYQGVEDFITGWLTEENDALGRPVDILFRTDGVAFISDDKADAIYRLQPPK</sequence>
<feature type="compositionally biased region" description="Low complexity" evidence="1">
    <location>
        <begin position="59"/>
        <end position="71"/>
    </location>
</feature>
<dbReference type="PANTHER" id="PTHR19328:SF53">
    <property type="entry name" value="MEMBRANE PROTEIN"/>
    <property type="match status" value="1"/>
</dbReference>
<comment type="caution">
    <text evidence="3">The sequence shown here is derived from an EMBL/GenBank/DDBJ whole genome shotgun (WGS) entry which is preliminary data.</text>
</comment>
<evidence type="ECO:0000259" key="2">
    <source>
        <dbReference type="Pfam" id="PF22807"/>
    </source>
</evidence>
<dbReference type="AlphaFoldDB" id="A0A1F8DWY4"/>
<name>A0A1F8DWY4_9BACT</name>
<reference evidence="3 4" key="1">
    <citation type="journal article" date="2016" name="Nat. Commun.">
        <title>Thousands of microbial genomes shed light on interconnected biogeochemical processes in an aquifer system.</title>
        <authorList>
            <person name="Anantharaman K."/>
            <person name="Brown C.T."/>
            <person name="Hug L.A."/>
            <person name="Sharon I."/>
            <person name="Castelle C.J."/>
            <person name="Probst A.J."/>
            <person name="Thomas B.C."/>
            <person name="Singh A."/>
            <person name="Wilkins M.J."/>
            <person name="Karaoz U."/>
            <person name="Brodie E.L."/>
            <person name="Williams K.H."/>
            <person name="Hubbard S.S."/>
            <person name="Banfield J.F."/>
        </authorList>
    </citation>
    <scope>NUCLEOTIDE SEQUENCE [LARGE SCALE GENOMIC DNA]</scope>
</reference>
<dbReference type="Gene3D" id="2.120.10.30">
    <property type="entry name" value="TolB, C-terminal domain"/>
    <property type="match status" value="1"/>
</dbReference>
<dbReference type="EMBL" id="MGIT01000001">
    <property type="protein sequence ID" value="OGM93060.1"/>
    <property type="molecule type" value="Genomic_DNA"/>
</dbReference>
<dbReference type="InterPro" id="IPR011042">
    <property type="entry name" value="6-blade_b-propeller_TolB-like"/>
</dbReference>
<dbReference type="STRING" id="1802559.A2372_01425"/>
<dbReference type="Pfam" id="PF22807">
    <property type="entry name" value="TrAA12"/>
    <property type="match status" value="1"/>
</dbReference>
<dbReference type="PANTHER" id="PTHR19328">
    <property type="entry name" value="HEDGEHOG-INTERACTING PROTEIN"/>
    <property type="match status" value="1"/>
</dbReference>
<organism evidence="3 4">
    <name type="scientific">Candidatus Wolfebacteria bacterium RIFOXYB1_FULL_54_12</name>
    <dbReference type="NCBI Taxonomy" id="1802559"/>
    <lineage>
        <taxon>Bacteria</taxon>
        <taxon>Candidatus Wolfeibacteriota</taxon>
    </lineage>
</organism>
<dbReference type="InterPro" id="IPR011041">
    <property type="entry name" value="Quinoprot_gluc/sorb_DH_b-prop"/>
</dbReference>
<protein>
    <recommendedName>
        <fullName evidence="2">Pyrroloquinoline quinone-dependent pyranose dehydrogenase beta-propeller domain-containing protein</fullName>
    </recommendedName>
</protein>
<dbReference type="InterPro" id="IPR054539">
    <property type="entry name" value="Beta-prop_PDH"/>
</dbReference>
<evidence type="ECO:0000256" key="1">
    <source>
        <dbReference type="SAM" id="MobiDB-lite"/>
    </source>
</evidence>
<dbReference type="SUPFAM" id="SSF50952">
    <property type="entry name" value="Soluble quinoprotein glucose dehydrogenase"/>
    <property type="match status" value="1"/>
</dbReference>
<evidence type="ECO:0000313" key="4">
    <source>
        <dbReference type="Proteomes" id="UP000176422"/>
    </source>
</evidence>
<proteinExistence type="predicted"/>
<gene>
    <name evidence="3" type="ORF">A2372_01425</name>
</gene>
<evidence type="ECO:0000313" key="3">
    <source>
        <dbReference type="EMBL" id="OGM93060.1"/>
    </source>
</evidence>
<accession>A0A1F8DWY4</accession>
<feature type="region of interest" description="Disordered" evidence="1">
    <location>
        <begin position="50"/>
        <end position="72"/>
    </location>
</feature>